<dbReference type="Gene3D" id="1.10.510.10">
    <property type="entry name" value="Transferase(Phosphotransferase) domain 1"/>
    <property type="match status" value="1"/>
</dbReference>
<proteinExistence type="predicted"/>
<dbReference type="GO" id="GO:0005524">
    <property type="term" value="F:ATP binding"/>
    <property type="evidence" value="ECO:0007669"/>
    <property type="project" value="InterPro"/>
</dbReference>
<dbReference type="GO" id="GO:0004672">
    <property type="term" value="F:protein kinase activity"/>
    <property type="evidence" value="ECO:0007669"/>
    <property type="project" value="InterPro"/>
</dbReference>
<dbReference type="InterPro" id="IPR011009">
    <property type="entry name" value="Kinase-like_dom_sf"/>
</dbReference>
<name>A0A7R9Q772_9ACAR</name>
<feature type="domain" description="Protein kinase" evidence="1">
    <location>
        <begin position="1"/>
        <end position="142"/>
    </location>
</feature>
<dbReference type="Proteomes" id="UP000759131">
    <property type="component" value="Unassembled WGS sequence"/>
</dbReference>
<evidence type="ECO:0000313" key="2">
    <source>
        <dbReference type="EMBL" id="CAD7634825.1"/>
    </source>
</evidence>
<dbReference type="InterPro" id="IPR000719">
    <property type="entry name" value="Prot_kinase_dom"/>
</dbReference>
<organism evidence="2">
    <name type="scientific">Medioppia subpectinata</name>
    <dbReference type="NCBI Taxonomy" id="1979941"/>
    <lineage>
        <taxon>Eukaryota</taxon>
        <taxon>Metazoa</taxon>
        <taxon>Ecdysozoa</taxon>
        <taxon>Arthropoda</taxon>
        <taxon>Chelicerata</taxon>
        <taxon>Arachnida</taxon>
        <taxon>Acari</taxon>
        <taxon>Acariformes</taxon>
        <taxon>Sarcoptiformes</taxon>
        <taxon>Oribatida</taxon>
        <taxon>Brachypylina</taxon>
        <taxon>Oppioidea</taxon>
        <taxon>Oppiidae</taxon>
        <taxon>Medioppia</taxon>
    </lineage>
</organism>
<dbReference type="OrthoDB" id="6523757at2759"/>
<dbReference type="AlphaFoldDB" id="A0A7R9Q772"/>
<protein>
    <recommendedName>
        <fullName evidence="1">Protein kinase domain-containing protein</fullName>
    </recommendedName>
</protein>
<sequence>MTMIMITNLRFTDLVQLSGHDDIAGLSGGKIRLKTMITNNIILCAYDLCDFGLSKSVKVLSDIYKQSTAKHSKDFKDNVNYMAPEVETTEYNHLIDVYSLALIGAKIFGFDSDDIRDGILDSDFYCYLQINDNRVMERLIGD</sequence>
<dbReference type="EMBL" id="OC869980">
    <property type="protein sequence ID" value="CAD7634825.1"/>
    <property type="molecule type" value="Genomic_DNA"/>
</dbReference>
<reference evidence="2" key="1">
    <citation type="submission" date="2020-11" db="EMBL/GenBank/DDBJ databases">
        <authorList>
            <person name="Tran Van P."/>
        </authorList>
    </citation>
    <scope>NUCLEOTIDE SEQUENCE</scope>
</reference>
<accession>A0A7R9Q772</accession>
<gene>
    <name evidence="2" type="ORF">OSB1V03_LOCUS15219</name>
</gene>
<keyword evidence="3" id="KW-1185">Reference proteome</keyword>
<dbReference type="EMBL" id="CAJPIZ010015405">
    <property type="protein sequence ID" value="CAG2115255.1"/>
    <property type="molecule type" value="Genomic_DNA"/>
</dbReference>
<evidence type="ECO:0000313" key="3">
    <source>
        <dbReference type="Proteomes" id="UP000759131"/>
    </source>
</evidence>
<dbReference type="SUPFAM" id="SSF56112">
    <property type="entry name" value="Protein kinase-like (PK-like)"/>
    <property type="match status" value="1"/>
</dbReference>
<evidence type="ECO:0000259" key="1">
    <source>
        <dbReference type="PROSITE" id="PS50011"/>
    </source>
</evidence>
<dbReference type="PROSITE" id="PS50011">
    <property type="entry name" value="PROTEIN_KINASE_DOM"/>
    <property type="match status" value="1"/>
</dbReference>